<dbReference type="HOGENOM" id="CLU_001038_1_0_1"/>
<keyword evidence="3" id="KW-0812">Transmembrane</keyword>
<feature type="region of interest" description="Disordered" evidence="15">
    <location>
        <begin position="425"/>
        <end position="444"/>
    </location>
</feature>
<keyword evidence="12" id="KW-0325">Glycoprotein</keyword>
<dbReference type="OMA" id="SHWKMAT"/>
<evidence type="ECO:0000256" key="6">
    <source>
        <dbReference type="ARBA" id="ARBA00022889"/>
    </source>
</evidence>
<evidence type="ECO:0000256" key="5">
    <source>
        <dbReference type="ARBA" id="ARBA00022737"/>
    </source>
</evidence>
<dbReference type="FunFam" id="2.60.40.10:FF:000017">
    <property type="entry name" value="Down syndrome cell adhesion molecule b"/>
    <property type="match status" value="2"/>
</dbReference>
<feature type="domain" description="Fibronectin type-III" evidence="17">
    <location>
        <begin position="791"/>
        <end position="886"/>
    </location>
</feature>
<dbReference type="FunFam" id="2.60.40.10:FF:000032">
    <property type="entry name" value="palladin isoform X1"/>
    <property type="match status" value="1"/>
</dbReference>
<dbReference type="InterPro" id="IPR036116">
    <property type="entry name" value="FN3_sf"/>
</dbReference>
<dbReference type="EMBL" id="JH431853">
    <property type="status" value="NOT_ANNOTATED_CDS"/>
    <property type="molecule type" value="Genomic_DNA"/>
</dbReference>
<dbReference type="SMART" id="SM00409">
    <property type="entry name" value="IG"/>
    <property type="match status" value="8"/>
</dbReference>
<dbReference type="Pfam" id="PF07679">
    <property type="entry name" value="I-set"/>
    <property type="match status" value="4"/>
</dbReference>
<feature type="compositionally biased region" description="Gly residues" evidence="15">
    <location>
        <begin position="427"/>
        <end position="442"/>
    </location>
</feature>
<dbReference type="FunFam" id="2.60.40.10:FF:000104">
    <property type="entry name" value="Down syndrome cell adhesion molecule b"/>
    <property type="match status" value="1"/>
</dbReference>
<dbReference type="CDD" id="cd00063">
    <property type="entry name" value="FN3"/>
    <property type="match status" value="3"/>
</dbReference>
<evidence type="ECO:0000259" key="16">
    <source>
        <dbReference type="PROSITE" id="PS50835"/>
    </source>
</evidence>
<feature type="domain" description="Ig-like" evidence="16">
    <location>
        <begin position="100"/>
        <end position="186"/>
    </location>
</feature>
<keyword evidence="6" id="KW-0130">Cell adhesion</keyword>
<dbReference type="PANTHER" id="PTHR44170">
    <property type="entry name" value="PROTEIN SIDEKICK"/>
    <property type="match status" value="1"/>
</dbReference>
<evidence type="ECO:0000256" key="14">
    <source>
        <dbReference type="ARBA" id="ARBA00034103"/>
    </source>
</evidence>
<dbReference type="InterPro" id="IPR013783">
    <property type="entry name" value="Ig-like_fold"/>
</dbReference>
<feature type="domain" description="Ig-like" evidence="16">
    <location>
        <begin position="7"/>
        <end position="98"/>
    </location>
</feature>
<dbReference type="FunFam" id="2.60.40.10:FF:000324">
    <property type="entry name" value="Down syndrome cell adhesion molecule, isoform D"/>
    <property type="match status" value="1"/>
</dbReference>
<dbReference type="SMART" id="SM00408">
    <property type="entry name" value="IGc2"/>
    <property type="match status" value="8"/>
</dbReference>
<keyword evidence="7" id="KW-0524">Neurogenesis</keyword>
<evidence type="ECO:0000256" key="7">
    <source>
        <dbReference type="ARBA" id="ARBA00022902"/>
    </source>
</evidence>
<dbReference type="SMART" id="SM00060">
    <property type="entry name" value="FN3"/>
    <property type="match status" value="3"/>
</dbReference>
<reference evidence="18" key="2">
    <citation type="submission" date="2015-02" db="UniProtKB">
        <authorList>
            <consortium name="EnsemblMetazoa"/>
        </authorList>
    </citation>
    <scope>IDENTIFICATION</scope>
</reference>
<dbReference type="PhylomeDB" id="T1J582"/>
<keyword evidence="8" id="KW-1133">Transmembrane helix</keyword>
<accession>T1J582</accession>
<dbReference type="Gene3D" id="2.60.40.10">
    <property type="entry name" value="Immunoglobulins"/>
    <property type="match status" value="11"/>
</dbReference>
<dbReference type="FunFam" id="2.60.40.10:FF:000333">
    <property type="entry name" value="Down syndrome cell adhesion molecule"/>
    <property type="match status" value="1"/>
</dbReference>
<dbReference type="InterPro" id="IPR003961">
    <property type="entry name" value="FN3_dom"/>
</dbReference>
<name>T1J582_STRMM</name>
<evidence type="ECO:0000256" key="10">
    <source>
        <dbReference type="ARBA" id="ARBA00023136"/>
    </source>
</evidence>
<evidence type="ECO:0000259" key="17">
    <source>
        <dbReference type="PROSITE" id="PS50853"/>
    </source>
</evidence>
<dbReference type="GO" id="GO:0007399">
    <property type="term" value="P:nervous system development"/>
    <property type="evidence" value="ECO:0007669"/>
    <property type="project" value="UniProtKB-KW"/>
</dbReference>
<evidence type="ECO:0000256" key="2">
    <source>
        <dbReference type="ARBA" id="ARBA00022475"/>
    </source>
</evidence>
<dbReference type="PROSITE" id="PS50853">
    <property type="entry name" value="FN3"/>
    <property type="match status" value="3"/>
</dbReference>
<dbReference type="Proteomes" id="UP000014500">
    <property type="component" value="Unassembled WGS sequence"/>
</dbReference>
<dbReference type="FunFam" id="2.60.40.10:FF:000120">
    <property type="entry name" value="Down syndrome cell adhesion molecule like 1"/>
    <property type="match status" value="1"/>
</dbReference>
<feature type="domain" description="Ig-like" evidence="16">
    <location>
        <begin position="381"/>
        <end position="491"/>
    </location>
</feature>
<keyword evidence="2" id="KW-1003">Cell membrane</keyword>
<protein>
    <recommendedName>
        <fullName evidence="20">Down syndrome cell adhesion molecule</fullName>
    </recommendedName>
</protein>
<feature type="domain" description="Ig-like" evidence="16">
    <location>
        <begin position="690"/>
        <end position="782"/>
    </location>
</feature>
<dbReference type="InterPro" id="IPR003598">
    <property type="entry name" value="Ig_sub2"/>
</dbReference>
<dbReference type="GO" id="GO:0005886">
    <property type="term" value="C:plasma membrane"/>
    <property type="evidence" value="ECO:0007669"/>
    <property type="project" value="UniProtKB-SubCell"/>
</dbReference>
<dbReference type="InterPro" id="IPR013098">
    <property type="entry name" value="Ig_I-set"/>
</dbReference>
<evidence type="ECO:0000256" key="9">
    <source>
        <dbReference type="ARBA" id="ARBA00023018"/>
    </source>
</evidence>
<dbReference type="AlphaFoldDB" id="T1J582"/>
<dbReference type="FunFam" id="2.60.40.10:FF:000093">
    <property type="entry name" value="Down syndrome cell adhesion molecule, isoform B"/>
    <property type="match status" value="1"/>
</dbReference>
<dbReference type="GO" id="GO:0030154">
    <property type="term" value="P:cell differentiation"/>
    <property type="evidence" value="ECO:0007669"/>
    <property type="project" value="UniProtKB-ARBA"/>
</dbReference>
<dbReference type="Pfam" id="PF00041">
    <property type="entry name" value="fn3"/>
    <property type="match status" value="3"/>
</dbReference>
<evidence type="ECO:0000256" key="15">
    <source>
        <dbReference type="SAM" id="MobiDB-lite"/>
    </source>
</evidence>
<evidence type="ECO:0000256" key="12">
    <source>
        <dbReference type="ARBA" id="ARBA00023180"/>
    </source>
</evidence>
<keyword evidence="4" id="KW-0732">Signal</keyword>
<evidence type="ECO:0000313" key="19">
    <source>
        <dbReference type="Proteomes" id="UP000014500"/>
    </source>
</evidence>
<dbReference type="InterPro" id="IPR036179">
    <property type="entry name" value="Ig-like_dom_sf"/>
</dbReference>
<dbReference type="CDD" id="cd20958">
    <property type="entry name" value="IgI_5_Dscam"/>
    <property type="match status" value="1"/>
</dbReference>
<keyword evidence="11" id="KW-1015">Disulfide bond</keyword>
<keyword evidence="5" id="KW-0677">Repeat</keyword>
<feature type="domain" description="Fibronectin type-III" evidence="17">
    <location>
        <begin position="996"/>
        <end position="1092"/>
    </location>
</feature>
<sequence>PRGTVQPRITDSKQIVTARQGERVALPCAAQGYPIPFYNWYTKATKSQLVPLTMTDSIRQISGTIIITRAQVSDTATYVCVANNSVGSERVETLLTVTVPLSAYIKPARQTIDIGKPANFTCVISGVPIRKVVWFKNSQSLVSNEHFRLSSIEYLQIVSVKREDKGMYQCHVKNDNEYVQATAELQLGDAAPELISKFHDQTVQPGSSVSLQCIVVGNPPPQISWTVHDSPVPIEPGFSTGTVINLKGEVVGSLNISHIRTEDGGEYKCSARNRAGGVEHSAKLNVFGRPYIRPMPKLSIVDGNLMYIKCPVSGYPIESITWEKDGMTLPVNHRQEVFKNGTLMITNVQLLTDSGKYSCVARNSQGHTARRDLEVKVMAPPKIIPFSFQDDELSEGMRAQISCAVRQGEQPISIHWLKNGSPIAASGMGGGSDGSSGSGGGASSTSGVVVRNFDEFTSILRIEAVSVKHNGNYTCIASNAAAAVNYTATLRVNVPPLLNPLSFQDDHLYEGAHARVTCGVRRGDLPITFTWLKDGLPIPAGTGVAIREVDEYASILTIGHVARRHSGNYTCTVSNAASSVNRTAELTVNVPPQWITEPQDTAVLVGSRLQIDCSATGFPRPSITWKKAVGNSPGKYQGLPYGLNGIAQHSNGTLSFVQATEADRGYYLCQASNGIGAGLSKVVFFNVHIPARFDIKSKNQTVKKNQMASLSCQATGDNPNTITWLANQQQISITNPRYKIQDTSHANGMTSEMIIPQAERGDTATYHCQVNNRYGQDEAKIHLIVQEAPDAPRNVRVLDQSKRAMQITWTEPFSGNNLIQRYIVQYKLNTDTWQLESQNSTVSGTQTVFTVGSLLPASIYNLRVLAENDIGLSQSSEVITVTTSEEAPTGPPQKVKVDAVDSNTLKVSWKPPKQELWNGNIQGYYVGYKVYDSPEPYVFSTVEVHEGSEEQLQLHLTNLLKFMRYGIVVQSFNRLGPGPKSDEVVALTSEDVPDKPPSDVQCTTVSAQSLHVGWESPPNAALNGVLQGYKVLYAPANDWNDVGNKETKITTALKTTLHGLERNTNYSIQVLAFTRVGDGVKSESVYCQTNEDGK</sequence>
<keyword evidence="13" id="KW-0393">Immunoglobulin domain</keyword>
<dbReference type="GO" id="GO:0098609">
    <property type="term" value="P:cell-cell adhesion"/>
    <property type="evidence" value="ECO:0007669"/>
    <property type="project" value="TreeGrafter"/>
</dbReference>
<feature type="domain" description="Ig-like" evidence="16">
    <location>
        <begin position="496"/>
        <end position="587"/>
    </location>
</feature>
<keyword evidence="10" id="KW-0472">Membrane</keyword>
<dbReference type="eggNOG" id="KOG3510">
    <property type="taxonomic scope" value="Eukaryota"/>
</dbReference>
<dbReference type="GO" id="GO:0009653">
    <property type="term" value="P:anatomical structure morphogenesis"/>
    <property type="evidence" value="ECO:0007669"/>
    <property type="project" value="UniProtKB-ARBA"/>
</dbReference>
<evidence type="ECO:0008006" key="20">
    <source>
        <dbReference type="Google" id="ProtNLM"/>
    </source>
</evidence>
<comment type="subcellular location">
    <subcellularLocation>
        <location evidence="1">Cell membrane</location>
        <topology evidence="1">Single-pass type I membrane protein</topology>
    </subcellularLocation>
    <subcellularLocation>
        <location evidence="14">Synapse</location>
    </subcellularLocation>
</comment>
<proteinExistence type="predicted"/>
<evidence type="ECO:0000256" key="4">
    <source>
        <dbReference type="ARBA" id="ARBA00022729"/>
    </source>
</evidence>
<evidence type="ECO:0000256" key="8">
    <source>
        <dbReference type="ARBA" id="ARBA00022989"/>
    </source>
</evidence>
<dbReference type="EnsemblMetazoa" id="SMAR008780-RA">
    <property type="protein sequence ID" value="SMAR008780-PA"/>
    <property type="gene ID" value="SMAR008780"/>
</dbReference>
<evidence type="ECO:0000313" key="18">
    <source>
        <dbReference type="EnsemblMetazoa" id="SMAR008780-PA"/>
    </source>
</evidence>
<dbReference type="PROSITE" id="PS50835">
    <property type="entry name" value="IG_LIKE"/>
    <property type="match status" value="8"/>
</dbReference>
<organism evidence="18 19">
    <name type="scientific">Strigamia maritima</name>
    <name type="common">European centipede</name>
    <name type="synonym">Geophilus maritimus</name>
    <dbReference type="NCBI Taxonomy" id="126957"/>
    <lineage>
        <taxon>Eukaryota</taxon>
        <taxon>Metazoa</taxon>
        <taxon>Ecdysozoa</taxon>
        <taxon>Arthropoda</taxon>
        <taxon>Myriapoda</taxon>
        <taxon>Chilopoda</taxon>
        <taxon>Pleurostigmophora</taxon>
        <taxon>Geophilomorpha</taxon>
        <taxon>Linotaeniidae</taxon>
        <taxon>Strigamia</taxon>
    </lineage>
</organism>
<dbReference type="InterPro" id="IPR003599">
    <property type="entry name" value="Ig_sub"/>
</dbReference>
<evidence type="ECO:0000256" key="1">
    <source>
        <dbReference type="ARBA" id="ARBA00004251"/>
    </source>
</evidence>
<dbReference type="FunFam" id="2.60.40.10:FF:000719">
    <property type="entry name" value="nephrin isoform X1"/>
    <property type="match status" value="1"/>
</dbReference>
<reference evidence="19" key="1">
    <citation type="submission" date="2011-05" db="EMBL/GenBank/DDBJ databases">
        <authorList>
            <person name="Richards S.R."/>
            <person name="Qu J."/>
            <person name="Jiang H."/>
            <person name="Jhangiani S.N."/>
            <person name="Agravi P."/>
            <person name="Goodspeed R."/>
            <person name="Gross S."/>
            <person name="Mandapat C."/>
            <person name="Jackson L."/>
            <person name="Mathew T."/>
            <person name="Pu L."/>
            <person name="Thornton R."/>
            <person name="Saada N."/>
            <person name="Wilczek-Boney K.B."/>
            <person name="Lee S."/>
            <person name="Kovar C."/>
            <person name="Wu Y."/>
            <person name="Scherer S.E."/>
            <person name="Worley K.C."/>
            <person name="Muzny D.M."/>
            <person name="Gibbs R."/>
        </authorList>
    </citation>
    <scope>NUCLEOTIDE SEQUENCE</scope>
    <source>
        <strain evidence="19">Brora</strain>
    </source>
</reference>
<keyword evidence="19" id="KW-1185">Reference proteome</keyword>
<evidence type="ECO:0000256" key="3">
    <source>
        <dbReference type="ARBA" id="ARBA00022692"/>
    </source>
</evidence>
<feature type="domain" description="Ig-like" evidence="16">
    <location>
        <begin position="290"/>
        <end position="374"/>
    </location>
</feature>
<dbReference type="SUPFAM" id="SSF48726">
    <property type="entry name" value="Immunoglobulin"/>
    <property type="match status" value="8"/>
</dbReference>
<dbReference type="PANTHER" id="PTHR44170:SF53">
    <property type="entry name" value="DS CELL ADHESION MOLECULE LIKE 1"/>
    <property type="match status" value="1"/>
</dbReference>
<feature type="domain" description="Fibronectin type-III" evidence="17">
    <location>
        <begin position="891"/>
        <end position="991"/>
    </location>
</feature>
<dbReference type="GO" id="GO:0045202">
    <property type="term" value="C:synapse"/>
    <property type="evidence" value="ECO:0007669"/>
    <property type="project" value="UniProtKB-SubCell"/>
</dbReference>
<keyword evidence="9" id="KW-0770">Synapse</keyword>
<evidence type="ECO:0000256" key="13">
    <source>
        <dbReference type="ARBA" id="ARBA00023319"/>
    </source>
</evidence>
<feature type="domain" description="Ig-like" evidence="16">
    <location>
        <begin position="192"/>
        <end position="285"/>
    </location>
</feature>
<dbReference type="STRING" id="126957.T1J582"/>
<dbReference type="Pfam" id="PF13927">
    <property type="entry name" value="Ig_3"/>
    <property type="match status" value="4"/>
</dbReference>
<feature type="domain" description="Ig-like" evidence="16">
    <location>
        <begin position="592"/>
        <end position="680"/>
    </location>
</feature>
<dbReference type="InterPro" id="IPR007110">
    <property type="entry name" value="Ig-like_dom"/>
</dbReference>
<dbReference type="SUPFAM" id="SSF49265">
    <property type="entry name" value="Fibronectin type III"/>
    <property type="match status" value="2"/>
</dbReference>
<evidence type="ECO:0000256" key="11">
    <source>
        <dbReference type="ARBA" id="ARBA00023157"/>
    </source>
</evidence>